<dbReference type="SUPFAM" id="SSF50156">
    <property type="entry name" value="PDZ domain-like"/>
    <property type="match status" value="3"/>
</dbReference>
<dbReference type="GO" id="GO:0005912">
    <property type="term" value="C:adherens junction"/>
    <property type="evidence" value="ECO:0007669"/>
    <property type="project" value="TreeGrafter"/>
</dbReference>
<dbReference type="AlphaFoldDB" id="A0A158QAT0"/>
<feature type="region of interest" description="Disordered" evidence="5">
    <location>
        <begin position="767"/>
        <end position="789"/>
    </location>
</feature>
<proteinExistence type="inferred from homology"/>
<evidence type="ECO:0000313" key="8">
    <source>
        <dbReference type="Proteomes" id="UP000274131"/>
    </source>
</evidence>
<keyword evidence="8" id="KW-1185">Reference proteome</keyword>
<evidence type="ECO:0000256" key="3">
    <source>
        <dbReference type="ARBA" id="ARBA00022737"/>
    </source>
</evidence>
<dbReference type="GO" id="GO:0000226">
    <property type="term" value="P:microtubule cytoskeleton organization"/>
    <property type="evidence" value="ECO:0007669"/>
    <property type="project" value="TreeGrafter"/>
</dbReference>
<evidence type="ECO:0000256" key="2">
    <source>
        <dbReference type="ARBA" id="ARBA00022618"/>
    </source>
</evidence>
<dbReference type="Gene3D" id="3.10.20.90">
    <property type="entry name" value="Phosphatidylinositol 3-kinase Catalytic Subunit, Chain A, domain 1"/>
    <property type="match status" value="1"/>
</dbReference>
<feature type="domain" description="PDZ" evidence="6">
    <location>
        <begin position="404"/>
        <end position="473"/>
    </location>
</feature>
<comment type="similarity">
    <text evidence="1">Belongs to the PAR3 family.</text>
</comment>
<dbReference type="GO" id="GO:0051301">
    <property type="term" value="P:cell division"/>
    <property type="evidence" value="ECO:0007669"/>
    <property type="project" value="UniProtKB-KW"/>
</dbReference>
<keyword evidence="2" id="KW-0132">Cell division</keyword>
<dbReference type="Gene3D" id="2.30.42.10">
    <property type="match status" value="3"/>
</dbReference>
<dbReference type="InterPro" id="IPR021922">
    <property type="entry name" value="Par3/HAL_N"/>
</dbReference>
<dbReference type="WBParaSite" id="EVEC_0000670301-mRNA-1">
    <property type="protein sequence ID" value="EVEC_0000670301-mRNA-1"/>
    <property type="gene ID" value="EVEC_0000670301"/>
</dbReference>
<gene>
    <name evidence="7" type="ORF">EVEC_LOCUS6251</name>
</gene>
<dbReference type="GO" id="GO:0005938">
    <property type="term" value="C:cell cortex"/>
    <property type="evidence" value="ECO:0007669"/>
    <property type="project" value="TreeGrafter"/>
</dbReference>
<dbReference type="InterPro" id="IPR036034">
    <property type="entry name" value="PDZ_sf"/>
</dbReference>
<keyword evidence="3" id="KW-0677">Repeat</keyword>
<dbReference type="GO" id="GO:0007155">
    <property type="term" value="P:cell adhesion"/>
    <property type="evidence" value="ECO:0007669"/>
    <property type="project" value="TreeGrafter"/>
</dbReference>
<evidence type="ECO:0000259" key="6">
    <source>
        <dbReference type="PROSITE" id="PS50106"/>
    </source>
</evidence>
<dbReference type="OrthoDB" id="6264899at2759"/>
<feature type="domain" description="PDZ" evidence="6">
    <location>
        <begin position="269"/>
        <end position="345"/>
    </location>
</feature>
<dbReference type="GO" id="GO:0030010">
    <property type="term" value="P:establishment of cell polarity"/>
    <property type="evidence" value="ECO:0007669"/>
    <property type="project" value="TreeGrafter"/>
</dbReference>
<dbReference type="Pfam" id="PF00595">
    <property type="entry name" value="PDZ"/>
    <property type="match status" value="1"/>
</dbReference>
<dbReference type="GO" id="GO:0016324">
    <property type="term" value="C:apical plasma membrane"/>
    <property type="evidence" value="ECO:0007669"/>
    <property type="project" value="TreeGrafter"/>
</dbReference>
<dbReference type="PANTHER" id="PTHR16484:SF17">
    <property type="entry name" value="BAZOOKA, ISOFORM B"/>
    <property type="match status" value="1"/>
</dbReference>
<organism evidence="9">
    <name type="scientific">Enterobius vermicularis</name>
    <name type="common">Human pinworm</name>
    <dbReference type="NCBI Taxonomy" id="51028"/>
    <lineage>
        <taxon>Eukaryota</taxon>
        <taxon>Metazoa</taxon>
        <taxon>Ecdysozoa</taxon>
        <taxon>Nematoda</taxon>
        <taxon>Chromadorea</taxon>
        <taxon>Rhabditida</taxon>
        <taxon>Spirurina</taxon>
        <taxon>Oxyuridomorpha</taxon>
        <taxon>Oxyuroidea</taxon>
        <taxon>Oxyuridae</taxon>
        <taxon>Enterobius</taxon>
    </lineage>
</organism>
<evidence type="ECO:0000256" key="1">
    <source>
        <dbReference type="ARBA" id="ARBA00005358"/>
    </source>
</evidence>
<protein>
    <submittedName>
        <fullName evidence="9">PDZ domain-containing protein</fullName>
    </submittedName>
</protein>
<dbReference type="STRING" id="51028.A0A158QAT0"/>
<reference evidence="9" key="1">
    <citation type="submission" date="2016-04" db="UniProtKB">
        <authorList>
            <consortium name="WormBaseParasite"/>
        </authorList>
    </citation>
    <scope>IDENTIFICATION</scope>
</reference>
<sequence length="863" mass="94185">MVTAYCQQGTPPYITPFDYRIRVHLFQCMRDSGILDPDDRLFDVFDENNDQILAIYDEQDDCADRPAHFAVGGASSPSTSSPTTINAVEDCNDGSNNACSSSSDGDIVEITSLAEPPRNGLKVLEDASSFGGGQSLSSFSVNQSASFVHPAYKQRRSGVSSAIKIHSAAVKVCEPSSETCKTSTNAELERRFVKSGNAAHAARSSLLGDGAAVLLRSSARKSRITESFFEAKEKLEQTLAAENDHSRSSSLSNEKCLSLFPAVNPLQTVVVLSDSLVNQPLGIEISPVYDPVNDARLQSVEVRQIDEEGRVAADGRIKLGDHIVEINSRPVYQMSISRARVYLHELLSVAHPTLTINRPIDTFDSPKHHLKKEGGQVSASTLMKRPIYSALQQANTTAIGATLRVHVEKGNQGFGFSVTGRDTAKGERLFYIGTVRPGGPAFGVLKVGDRLLEIDEEATKGLQQSDVVARLKEYKSGDKVNLLISRMEKEPEGSHEDQLPRLATGLIKDPEQSEPENKTEKVGKDYGKLEEILVLDIPLNDTGSAGLGLSLKSRAIMKPDGSRRDCGIFIKKALFFLCIFCFFSEKCLFNFLSLLREFQVLHGGAAYKDGRLRVNDQLIGIESVNLKALRKNSEASDAITKCLKTIGPSAPTVRLTVSRAVIPESNNTTCRVFPDEKQNALFDCSAANPSASAEISRVHIEGFEDYGTVVKSRSEDEDKGVIVPSRRRANSTDESNSIIWTERASLTGEQRCLSEDELSHVDKDVFSRENPTRRSISEKRHMGSSNDPSRTAVFQRIKHSRQTSAPALRAAASSYNSSQCDFSFSLRSSSSLGEEESGLVRGPVSLIKDTGVETLASKIPSTF</sequence>
<dbReference type="GO" id="GO:0045197">
    <property type="term" value="P:establishment or maintenance of epithelial cell apical/basal polarity"/>
    <property type="evidence" value="ECO:0007669"/>
    <property type="project" value="TreeGrafter"/>
</dbReference>
<evidence type="ECO:0000256" key="5">
    <source>
        <dbReference type="SAM" id="MobiDB-lite"/>
    </source>
</evidence>
<dbReference type="GO" id="GO:0043296">
    <property type="term" value="C:apical junction complex"/>
    <property type="evidence" value="ECO:0007669"/>
    <property type="project" value="TreeGrafter"/>
</dbReference>
<dbReference type="PANTHER" id="PTHR16484">
    <property type="entry name" value="PARTITIONING DEFECTIVE 3 RELATED"/>
    <property type="match status" value="1"/>
</dbReference>
<reference evidence="7 8" key="2">
    <citation type="submission" date="2018-10" db="EMBL/GenBank/DDBJ databases">
        <authorList>
            <consortium name="Pathogen Informatics"/>
        </authorList>
    </citation>
    <scope>NUCLEOTIDE SEQUENCE [LARGE SCALE GENOMIC DNA]</scope>
</reference>
<dbReference type="InterPro" id="IPR001478">
    <property type="entry name" value="PDZ"/>
</dbReference>
<dbReference type="EMBL" id="UXUI01008439">
    <property type="protein sequence ID" value="VDD91500.1"/>
    <property type="molecule type" value="Genomic_DNA"/>
</dbReference>
<evidence type="ECO:0000256" key="4">
    <source>
        <dbReference type="ARBA" id="ARBA00023306"/>
    </source>
</evidence>
<dbReference type="SMART" id="SM00228">
    <property type="entry name" value="PDZ"/>
    <property type="match status" value="3"/>
</dbReference>
<keyword evidence="4" id="KW-0131">Cell cycle</keyword>
<dbReference type="GO" id="GO:0035091">
    <property type="term" value="F:phosphatidylinositol binding"/>
    <property type="evidence" value="ECO:0007669"/>
    <property type="project" value="TreeGrafter"/>
</dbReference>
<accession>A0A158QAT0</accession>
<feature type="compositionally biased region" description="Basic and acidic residues" evidence="5">
    <location>
        <begin position="767"/>
        <end position="781"/>
    </location>
</feature>
<name>A0A158QAT0_ENTVE</name>
<dbReference type="Pfam" id="PF12053">
    <property type="entry name" value="Par3_HAL_N_term"/>
    <property type="match status" value="1"/>
</dbReference>
<evidence type="ECO:0000313" key="9">
    <source>
        <dbReference type="WBParaSite" id="EVEC_0000670301-mRNA-1"/>
    </source>
</evidence>
<dbReference type="InterPro" id="IPR052213">
    <property type="entry name" value="PAR3"/>
</dbReference>
<dbReference type="PROSITE" id="PS50106">
    <property type="entry name" value="PDZ"/>
    <property type="match status" value="2"/>
</dbReference>
<dbReference type="GO" id="GO:0051660">
    <property type="term" value="P:establishment of centrosome localization"/>
    <property type="evidence" value="ECO:0007669"/>
    <property type="project" value="TreeGrafter"/>
</dbReference>
<dbReference type="Proteomes" id="UP000274131">
    <property type="component" value="Unassembled WGS sequence"/>
</dbReference>
<evidence type="ECO:0000313" key="7">
    <source>
        <dbReference type="EMBL" id="VDD91500.1"/>
    </source>
</evidence>
<dbReference type="GO" id="GO:0008104">
    <property type="term" value="P:intracellular protein localization"/>
    <property type="evidence" value="ECO:0007669"/>
    <property type="project" value="TreeGrafter"/>
</dbReference>